<dbReference type="HAMAP" id="MF_00454">
    <property type="entry name" value="FluC"/>
    <property type="match status" value="1"/>
</dbReference>
<name>A0ABT8GPU0_9BACL</name>
<protein>
    <recommendedName>
        <fullName evidence="10">Fluoride-specific ion channel FluC</fullName>
    </recommendedName>
</protein>
<evidence type="ECO:0000256" key="5">
    <source>
        <dbReference type="ARBA" id="ARBA00023136"/>
    </source>
</evidence>
<gene>
    <name evidence="10" type="primary">fluC</name>
    <name evidence="10" type="synonym">crcB</name>
    <name evidence="11" type="ORF">QYB95_07680</name>
</gene>
<proteinExistence type="inferred from homology"/>
<evidence type="ECO:0000256" key="2">
    <source>
        <dbReference type="ARBA" id="ARBA00022475"/>
    </source>
</evidence>
<evidence type="ECO:0000256" key="9">
    <source>
        <dbReference type="ARBA" id="ARBA00049940"/>
    </source>
</evidence>
<evidence type="ECO:0000256" key="4">
    <source>
        <dbReference type="ARBA" id="ARBA00022989"/>
    </source>
</evidence>
<comment type="similarity">
    <text evidence="7 10">Belongs to the fluoride channel Fluc/FEX (TC 1.A.43) family.</text>
</comment>
<accession>A0ABT8GPU0</accession>
<organism evidence="11 12">
    <name type="scientific">Ureibacillus aquaedulcis</name>
    <dbReference type="NCBI Taxonomy" id="3058421"/>
    <lineage>
        <taxon>Bacteria</taxon>
        <taxon>Bacillati</taxon>
        <taxon>Bacillota</taxon>
        <taxon>Bacilli</taxon>
        <taxon>Bacillales</taxon>
        <taxon>Caryophanaceae</taxon>
        <taxon>Ureibacillus</taxon>
    </lineage>
</organism>
<keyword evidence="2 10" id="KW-1003">Cell membrane</keyword>
<dbReference type="InterPro" id="IPR003691">
    <property type="entry name" value="FluC"/>
</dbReference>
<feature type="transmembrane region" description="Helical" evidence="10">
    <location>
        <begin position="30"/>
        <end position="51"/>
    </location>
</feature>
<evidence type="ECO:0000256" key="1">
    <source>
        <dbReference type="ARBA" id="ARBA00004651"/>
    </source>
</evidence>
<feature type="transmembrane region" description="Helical" evidence="10">
    <location>
        <begin position="58"/>
        <end position="80"/>
    </location>
</feature>
<keyword evidence="10" id="KW-0813">Transport</keyword>
<keyword evidence="4 10" id="KW-1133">Transmembrane helix</keyword>
<evidence type="ECO:0000256" key="6">
    <source>
        <dbReference type="ARBA" id="ARBA00023303"/>
    </source>
</evidence>
<dbReference type="RefSeq" id="WP_301137721.1">
    <property type="nucleotide sequence ID" value="NZ_JAUHTQ010000004.1"/>
</dbReference>
<keyword evidence="5 10" id="KW-0472">Membrane</keyword>
<feature type="transmembrane region" description="Helical" evidence="10">
    <location>
        <begin position="86"/>
        <end position="110"/>
    </location>
</feature>
<comment type="function">
    <text evidence="9 10">Fluoride-specific ion channel. Important for reducing fluoride concentration in the cell, thus reducing its toxicity.</text>
</comment>
<keyword evidence="10" id="KW-0479">Metal-binding</keyword>
<feature type="binding site" evidence="10">
    <location>
        <position position="69"/>
    </location>
    <ligand>
        <name>Na(+)</name>
        <dbReference type="ChEBI" id="CHEBI:29101"/>
        <note>structural</note>
    </ligand>
</feature>
<evidence type="ECO:0000256" key="8">
    <source>
        <dbReference type="ARBA" id="ARBA00035585"/>
    </source>
</evidence>
<keyword evidence="10" id="KW-0915">Sodium</keyword>
<keyword evidence="12" id="KW-1185">Reference proteome</keyword>
<keyword evidence="10" id="KW-0406">Ion transport</keyword>
<comment type="subcellular location">
    <subcellularLocation>
        <location evidence="1 10">Cell membrane</location>
        <topology evidence="1 10">Multi-pass membrane protein</topology>
    </subcellularLocation>
</comment>
<evidence type="ECO:0000256" key="3">
    <source>
        <dbReference type="ARBA" id="ARBA00022692"/>
    </source>
</evidence>
<comment type="caution">
    <text evidence="11">The sequence shown here is derived from an EMBL/GenBank/DDBJ whole genome shotgun (WGS) entry which is preliminary data.</text>
</comment>
<keyword evidence="6 10" id="KW-0407">Ion channel</keyword>
<comment type="activity regulation">
    <text evidence="10">Na(+) is not transported, but it plays an essential structural role and its presence is essential for fluoride channel function.</text>
</comment>
<keyword evidence="3 10" id="KW-0812">Transmembrane</keyword>
<evidence type="ECO:0000256" key="10">
    <source>
        <dbReference type="HAMAP-Rule" id="MF_00454"/>
    </source>
</evidence>
<evidence type="ECO:0000313" key="12">
    <source>
        <dbReference type="Proteomes" id="UP001172743"/>
    </source>
</evidence>
<comment type="catalytic activity">
    <reaction evidence="8">
        <text>fluoride(in) = fluoride(out)</text>
        <dbReference type="Rhea" id="RHEA:76159"/>
        <dbReference type="ChEBI" id="CHEBI:17051"/>
    </reaction>
    <physiologicalReaction direction="left-to-right" evidence="8">
        <dbReference type="Rhea" id="RHEA:76160"/>
    </physiologicalReaction>
</comment>
<dbReference type="Pfam" id="PF02537">
    <property type="entry name" value="CRCB"/>
    <property type="match status" value="1"/>
</dbReference>
<dbReference type="EMBL" id="JAUHTQ010000004">
    <property type="protein sequence ID" value="MDN4493412.1"/>
    <property type="molecule type" value="Genomic_DNA"/>
</dbReference>
<reference evidence="11" key="1">
    <citation type="submission" date="2023-07" db="EMBL/GenBank/DDBJ databases">
        <title>Ureibacillus sp. isolated from freshwater well.</title>
        <authorList>
            <person name="Kirdat K."/>
            <person name="Bhatt A."/>
            <person name="Teware R."/>
            <person name="Bhavsar Y."/>
            <person name="Yadav A."/>
        </authorList>
    </citation>
    <scope>NUCLEOTIDE SEQUENCE</scope>
    <source>
        <strain evidence="11">BA0131</strain>
    </source>
</reference>
<dbReference type="Proteomes" id="UP001172743">
    <property type="component" value="Unassembled WGS sequence"/>
</dbReference>
<feature type="transmembrane region" description="Helical" evidence="10">
    <location>
        <begin position="7"/>
        <end position="24"/>
    </location>
</feature>
<evidence type="ECO:0000313" key="11">
    <source>
        <dbReference type="EMBL" id="MDN4493412.1"/>
    </source>
</evidence>
<evidence type="ECO:0000256" key="7">
    <source>
        <dbReference type="ARBA" id="ARBA00035120"/>
    </source>
</evidence>
<sequence>MKNGLHVFFGGMLGSLLRYIVQLYTSTSVMLWIVNLIGSFVLGSLNGFFLRNDKPAKLFLTTGMLGAFTTFSTFTGHWFTRLQEHFLLGVLYALAMTFLCFAAAYFGYFLNRGKQTWNG</sequence>
<feature type="binding site" evidence="10">
    <location>
        <position position="66"/>
    </location>
    <ligand>
        <name>Na(+)</name>
        <dbReference type="ChEBI" id="CHEBI:29101"/>
        <note>structural</note>
    </ligand>
</feature>